<dbReference type="Proteomes" id="UP001165297">
    <property type="component" value="Unassembled WGS sequence"/>
</dbReference>
<dbReference type="InterPro" id="IPR029044">
    <property type="entry name" value="Nucleotide-diphossugar_trans"/>
</dbReference>
<dbReference type="RefSeq" id="WP_226184819.1">
    <property type="nucleotide sequence ID" value="NZ_JAJADQ010000004.1"/>
</dbReference>
<organism evidence="1 2">
    <name type="scientific">Hymenobacter nitidus</name>
    <dbReference type="NCBI Taxonomy" id="2880929"/>
    <lineage>
        <taxon>Bacteria</taxon>
        <taxon>Pseudomonadati</taxon>
        <taxon>Bacteroidota</taxon>
        <taxon>Cytophagia</taxon>
        <taxon>Cytophagales</taxon>
        <taxon>Hymenobacteraceae</taxon>
        <taxon>Hymenobacter</taxon>
    </lineage>
</organism>
<evidence type="ECO:0000313" key="2">
    <source>
        <dbReference type="Proteomes" id="UP001165297"/>
    </source>
</evidence>
<dbReference type="SUPFAM" id="SSF53448">
    <property type="entry name" value="Nucleotide-diphospho-sugar transferases"/>
    <property type="match status" value="1"/>
</dbReference>
<evidence type="ECO:0000313" key="1">
    <source>
        <dbReference type="EMBL" id="MCB2377633.1"/>
    </source>
</evidence>
<dbReference type="EMBL" id="JAJADQ010000004">
    <property type="protein sequence ID" value="MCB2377633.1"/>
    <property type="molecule type" value="Genomic_DNA"/>
</dbReference>
<keyword evidence="2" id="KW-1185">Reference proteome</keyword>
<name>A0ABS8AB58_9BACT</name>
<protein>
    <submittedName>
        <fullName evidence="1">Glycosyltransferase family 2 protein</fullName>
    </submittedName>
</protein>
<accession>A0ABS8AB58</accession>
<reference evidence="1" key="1">
    <citation type="submission" date="2021-10" db="EMBL/GenBank/DDBJ databases">
        <authorList>
            <person name="Dean J.D."/>
            <person name="Kim M.K."/>
            <person name="Newey C.N."/>
            <person name="Stoker T.S."/>
            <person name="Thompson D.W."/>
            <person name="Grose J.H."/>
        </authorList>
    </citation>
    <scope>NUCLEOTIDE SEQUENCE</scope>
    <source>
        <strain evidence="1">BT635</strain>
    </source>
</reference>
<comment type="caution">
    <text evidence="1">The sequence shown here is derived from an EMBL/GenBank/DDBJ whole genome shotgun (WGS) entry which is preliminary data.</text>
</comment>
<sequence>MKIAGFTIVRNAVLNDYPVVEAIMSILPVVDEMVVSIGDSDDETEALIRSINSPKLRIVHSTWDPALRKGGTVLAVETNKAFQQISPDADWAFYIQADEVVHEQYHAGIRAAAQRHLADKRVEGLLFKYLHFYGTFDYVGDSRRWYGHEVRIIRNDPTITAFKDAQGFRRNGEKLHVKPADAFVYHYGWVKNPKQMLQKMKHINQFWHGDLPPEQQPLATTEVFNFDDFDSLERFSGTHPRVMAARIARLNWQVDIDVTQKHFSFKGRLLYWVEKATGKRLFEFKNYKLL</sequence>
<proteinExistence type="predicted"/>
<gene>
    <name evidence="1" type="ORF">LGH70_08570</name>
</gene>